<accession>A0A3E1NWS9</accession>
<keyword evidence="3" id="KW-1185">Reference proteome</keyword>
<protein>
    <submittedName>
        <fullName evidence="2">Transposase</fullName>
    </submittedName>
</protein>
<organism evidence="2 3">
    <name type="scientific">Chitinophaga silvisoli</name>
    <dbReference type="NCBI Taxonomy" id="2291814"/>
    <lineage>
        <taxon>Bacteria</taxon>
        <taxon>Pseudomonadati</taxon>
        <taxon>Bacteroidota</taxon>
        <taxon>Chitinophagia</taxon>
        <taxon>Chitinophagales</taxon>
        <taxon>Chitinophagaceae</taxon>
        <taxon>Chitinophaga</taxon>
    </lineage>
</organism>
<name>A0A3E1NWS9_9BACT</name>
<sequence length="63" mass="7382">MPSFKTLARTIQHHFLVILNFFNNRATNALGESFNAKIKAFRNAMRGVRDVEFFLFRLSEIYA</sequence>
<evidence type="ECO:0000313" key="3">
    <source>
        <dbReference type="Proteomes" id="UP000261174"/>
    </source>
</evidence>
<dbReference type="RefSeq" id="WP_116856390.1">
    <property type="nucleotide sequence ID" value="NZ_QTJV01000010.1"/>
</dbReference>
<dbReference type="AlphaFoldDB" id="A0A3E1NWS9"/>
<evidence type="ECO:0000313" key="2">
    <source>
        <dbReference type="EMBL" id="RFM32304.1"/>
    </source>
</evidence>
<dbReference type="Proteomes" id="UP000261174">
    <property type="component" value="Unassembled WGS sequence"/>
</dbReference>
<comment type="caution">
    <text evidence="2">The sequence shown here is derived from an EMBL/GenBank/DDBJ whole genome shotgun (WGS) entry which is preliminary data.</text>
</comment>
<dbReference type="InterPro" id="IPR002560">
    <property type="entry name" value="Transposase_DDE"/>
</dbReference>
<dbReference type="OrthoDB" id="2110692at2"/>
<gene>
    <name evidence="2" type="ORF">DXN04_25655</name>
</gene>
<reference evidence="2 3" key="1">
    <citation type="submission" date="2018-08" db="EMBL/GenBank/DDBJ databases">
        <title>Chitinophaga sp. K20C18050901, a novel bacterium isolated from forest soil.</title>
        <authorList>
            <person name="Wang C."/>
        </authorList>
    </citation>
    <scope>NUCLEOTIDE SEQUENCE [LARGE SCALE GENOMIC DNA]</scope>
    <source>
        <strain evidence="2 3">K20C18050901</strain>
    </source>
</reference>
<evidence type="ECO:0000259" key="1">
    <source>
        <dbReference type="Pfam" id="PF01610"/>
    </source>
</evidence>
<feature type="domain" description="Transposase IS204/IS1001/IS1096/IS1165 DDE" evidence="1">
    <location>
        <begin position="2"/>
        <end position="57"/>
    </location>
</feature>
<dbReference type="EMBL" id="QTJV01000010">
    <property type="protein sequence ID" value="RFM32304.1"/>
    <property type="molecule type" value="Genomic_DNA"/>
</dbReference>
<dbReference type="Pfam" id="PF01610">
    <property type="entry name" value="DDE_Tnp_ISL3"/>
    <property type="match status" value="1"/>
</dbReference>
<proteinExistence type="predicted"/>